<evidence type="ECO:0000256" key="1">
    <source>
        <dbReference type="SAM" id="Phobius"/>
    </source>
</evidence>
<evidence type="ECO:0000313" key="3">
    <source>
        <dbReference type="WBParaSite" id="Csp11.Scaffold629.g9099.t1"/>
    </source>
</evidence>
<name>A0A1I7UGI6_9PELO</name>
<sequence>MLSISLSKKTFGIENNIVLNLAVILMRFLLMMLLVSVFMLSLLTIIVALKYMLALLIQLFNIRLGSIMPTFSSVWWEELEYEVIYGGNDTKKMPVDSEA</sequence>
<keyword evidence="1" id="KW-0812">Transmembrane</keyword>
<reference evidence="3" key="1">
    <citation type="submission" date="2016-11" db="UniProtKB">
        <authorList>
            <consortium name="WormBaseParasite"/>
        </authorList>
    </citation>
    <scope>IDENTIFICATION</scope>
</reference>
<proteinExistence type="predicted"/>
<keyword evidence="1" id="KW-1133">Transmembrane helix</keyword>
<keyword evidence="1" id="KW-0472">Membrane</keyword>
<feature type="transmembrane region" description="Helical" evidence="1">
    <location>
        <begin position="28"/>
        <end position="53"/>
    </location>
</feature>
<dbReference type="Proteomes" id="UP000095282">
    <property type="component" value="Unplaced"/>
</dbReference>
<dbReference type="AlphaFoldDB" id="A0A1I7UGI6"/>
<accession>A0A1I7UGI6</accession>
<protein>
    <submittedName>
        <fullName evidence="3">Transmembrane protein</fullName>
    </submittedName>
</protein>
<keyword evidence="2" id="KW-1185">Reference proteome</keyword>
<organism evidence="2 3">
    <name type="scientific">Caenorhabditis tropicalis</name>
    <dbReference type="NCBI Taxonomy" id="1561998"/>
    <lineage>
        <taxon>Eukaryota</taxon>
        <taxon>Metazoa</taxon>
        <taxon>Ecdysozoa</taxon>
        <taxon>Nematoda</taxon>
        <taxon>Chromadorea</taxon>
        <taxon>Rhabditida</taxon>
        <taxon>Rhabditina</taxon>
        <taxon>Rhabditomorpha</taxon>
        <taxon>Rhabditoidea</taxon>
        <taxon>Rhabditidae</taxon>
        <taxon>Peloderinae</taxon>
        <taxon>Caenorhabditis</taxon>
    </lineage>
</organism>
<evidence type="ECO:0000313" key="2">
    <source>
        <dbReference type="Proteomes" id="UP000095282"/>
    </source>
</evidence>
<dbReference type="WBParaSite" id="Csp11.Scaffold629.g9099.t1">
    <property type="protein sequence ID" value="Csp11.Scaffold629.g9099.t1"/>
    <property type="gene ID" value="Csp11.Scaffold629.g9099"/>
</dbReference>